<proteinExistence type="predicted"/>
<reference evidence="1 2" key="1">
    <citation type="submission" date="2018-04" db="EMBL/GenBank/DDBJ databases">
        <title>The genome of golden apple snail Pomacea canaliculata provides insight into stress tolerance and invasive adaptation.</title>
        <authorList>
            <person name="Liu C."/>
            <person name="Liu B."/>
            <person name="Ren Y."/>
            <person name="Zhang Y."/>
            <person name="Wang H."/>
            <person name="Li S."/>
            <person name="Jiang F."/>
            <person name="Yin L."/>
            <person name="Zhang G."/>
            <person name="Qian W."/>
            <person name="Fan W."/>
        </authorList>
    </citation>
    <scope>NUCLEOTIDE SEQUENCE [LARGE SCALE GENOMIC DNA]</scope>
    <source>
        <strain evidence="1">SZHN2017</strain>
        <tissue evidence="1">Muscle</tissue>
    </source>
</reference>
<accession>A0A2T7NV57</accession>
<name>A0A2T7NV57_POMCA</name>
<evidence type="ECO:0000313" key="1">
    <source>
        <dbReference type="EMBL" id="PVD25059.1"/>
    </source>
</evidence>
<sequence length="89" mass="9615">MGAEADSSSNTWAMWTPADRRGAVGAVADTVTSEGESQHSQVCCTMLKEGEHELAEHFNEDEEDFTMETVSGECSPCGHVGQKKSCVFE</sequence>
<protein>
    <submittedName>
        <fullName evidence="1">Uncharacterized protein</fullName>
    </submittedName>
</protein>
<gene>
    <name evidence="1" type="ORF">C0Q70_15557</name>
</gene>
<dbReference type="EMBL" id="PZQS01000009">
    <property type="protein sequence ID" value="PVD25059.1"/>
    <property type="molecule type" value="Genomic_DNA"/>
</dbReference>
<organism evidence="1 2">
    <name type="scientific">Pomacea canaliculata</name>
    <name type="common">Golden apple snail</name>
    <dbReference type="NCBI Taxonomy" id="400727"/>
    <lineage>
        <taxon>Eukaryota</taxon>
        <taxon>Metazoa</taxon>
        <taxon>Spiralia</taxon>
        <taxon>Lophotrochozoa</taxon>
        <taxon>Mollusca</taxon>
        <taxon>Gastropoda</taxon>
        <taxon>Caenogastropoda</taxon>
        <taxon>Architaenioglossa</taxon>
        <taxon>Ampullarioidea</taxon>
        <taxon>Ampullariidae</taxon>
        <taxon>Pomacea</taxon>
    </lineage>
</organism>
<comment type="caution">
    <text evidence="1">The sequence shown here is derived from an EMBL/GenBank/DDBJ whole genome shotgun (WGS) entry which is preliminary data.</text>
</comment>
<evidence type="ECO:0000313" key="2">
    <source>
        <dbReference type="Proteomes" id="UP000245119"/>
    </source>
</evidence>
<dbReference type="Proteomes" id="UP000245119">
    <property type="component" value="Linkage Group LG9"/>
</dbReference>
<keyword evidence="2" id="KW-1185">Reference proteome</keyword>
<dbReference type="AlphaFoldDB" id="A0A2T7NV57"/>